<dbReference type="PROSITE" id="PS50077">
    <property type="entry name" value="HEAT_REPEAT"/>
    <property type="match status" value="1"/>
</dbReference>
<dbReference type="PANTHER" id="PTHR12697">
    <property type="entry name" value="PBS LYASE HEAT-LIKE PROTEIN"/>
    <property type="match status" value="1"/>
</dbReference>
<comment type="function">
    <text evidence="1">Catalyzes the hydroxylation of the N(6)-(4-aminobutyl)-L-lysine intermediate produced by deoxyhypusine synthase/DHPS on a critical lysine of the eukaryotic translation initiation factor 5A/eIF-5A. This is the second step of the post-translational modification of that lysine into an unusual amino acid residue named hypusine. Hypusination is unique to mature eIF-5A factor and is essential for its function.</text>
</comment>
<dbReference type="InterPro" id="IPR021133">
    <property type="entry name" value="HEAT_type_2"/>
</dbReference>
<evidence type="ECO:0000256" key="1">
    <source>
        <dbReference type="ARBA" id="ARBA00045876"/>
    </source>
</evidence>
<evidence type="ECO:0008006" key="4">
    <source>
        <dbReference type="Google" id="ProtNLM"/>
    </source>
</evidence>
<name>A0A5K8A657_9BACT</name>
<protein>
    <recommendedName>
        <fullName evidence="4">HEAT repeat-containing PBS lyase</fullName>
    </recommendedName>
</protein>
<sequence length="745" mass="83104">MIRKKIRLFLKTILEPPIDEYGAYNSILALKCVKEMDNFDDIGVLEKYLIQELECKFDLIDLIDILVYTGMSKTIENILVKIGDDCYPSGLDRLDRIGRPKNFLRWLERINEKERILKVAQINLDSKKYIETSKFKKPDINFDVNVREKLTKALACVGSNGAIDVLGEALRDPVNSVSSLAVEALYRMGSDRAVDELVKGMDFFNFNRCLFNEPIEALSKIGSNRVAHALVRHILNHNKKGTADNSGTPLKSLDSLVPTNDREKHLRKLPPETDFDRAVDVLIHGLMEGRSLFDRYSSDMVLRLIVSNTSIDVLVEAIRIGNGSVAKKSSAARNLLIFYDQSFPSVREISANALCAIGSDKALDALIKLLEDSDPEVRRVSVRTLGRMGSEKPLEVLIKLLMDDEDDWVRETAVEALGEIGSVTSEDTLIGLLQDDSNQIRAEAATALGKIGSKKSEKTLINLLQNGEDWVRGIAAEALGKIGSNKSEDGLMKLLRNKNEKVCSNAAVALCRIGSNKAVDALIKFLGDGDEQVCSNAAVALMKLLDDSEGLVSCEFYENIHNIESEKEINALIKCFVELGAKARRKSARIIGKTDPKVAVNALVKIIEEDRDDFRVDAAADALGIIGTDDAVNALIKKLKDDDANCYHCAYSLGKIGTDKAIDALFTSWKMAVGIKKEILTDAFIHMGNPLKIISYFNDRDFNNFFRKYALKTKTPFYKKRGKWFYFDQKLHQEIAIFQTDGNLD</sequence>
<dbReference type="InterPro" id="IPR016024">
    <property type="entry name" value="ARM-type_fold"/>
</dbReference>
<dbReference type="GO" id="GO:0016491">
    <property type="term" value="F:oxidoreductase activity"/>
    <property type="evidence" value="ECO:0007669"/>
    <property type="project" value="TreeGrafter"/>
</dbReference>
<dbReference type="Proteomes" id="UP000422108">
    <property type="component" value="Chromosome"/>
</dbReference>
<dbReference type="AlphaFoldDB" id="A0A5K8A657"/>
<evidence type="ECO:0000313" key="2">
    <source>
        <dbReference type="EMBL" id="BBO87878.1"/>
    </source>
</evidence>
<organism evidence="2 3">
    <name type="scientific">Desulfosarcina ovata subsp. ovata</name>
    <dbReference type="NCBI Taxonomy" id="2752305"/>
    <lineage>
        <taxon>Bacteria</taxon>
        <taxon>Pseudomonadati</taxon>
        <taxon>Thermodesulfobacteriota</taxon>
        <taxon>Desulfobacteria</taxon>
        <taxon>Desulfobacterales</taxon>
        <taxon>Desulfosarcinaceae</taxon>
        <taxon>Desulfosarcina</taxon>
    </lineage>
</organism>
<dbReference type="SMART" id="SM00567">
    <property type="entry name" value="EZ_HEAT"/>
    <property type="match status" value="10"/>
</dbReference>
<dbReference type="Pfam" id="PF13646">
    <property type="entry name" value="HEAT_2"/>
    <property type="match status" value="3"/>
</dbReference>
<dbReference type="Gene3D" id="1.25.10.10">
    <property type="entry name" value="Leucine-rich Repeat Variant"/>
    <property type="match status" value="4"/>
</dbReference>
<dbReference type="RefSeq" id="WP_155309280.1">
    <property type="nucleotide sequence ID" value="NZ_AP021879.1"/>
</dbReference>
<accession>A0A5K8A657</accession>
<dbReference type="InterPro" id="IPR004155">
    <property type="entry name" value="PBS_lyase_HEAT"/>
</dbReference>
<dbReference type="EMBL" id="AP021879">
    <property type="protein sequence ID" value="BBO87878.1"/>
    <property type="molecule type" value="Genomic_DNA"/>
</dbReference>
<evidence type="ECO:0000313" key="3">
    <source>
        <dbReference type="Proteomes" id="UP000422108"/>
    </source>
</evidence>
<dbReference type="InterPro" id="IPR011989">
    <property type="entry name" value="ARM-like"/>
</dbReference>
<proteinExistence type="predicted"/>
<reference evidence="2 3" key="1">
    <citation type="submission" date="2019-11" db="EMBL/GenBank/DDBJ databases">
        <title>Comparative genomics of hydrocarbon-degrading Desulfosarcina strains.</title>
        <authorList>
            <person name="Watanabe M."/>
            <person name="Kojima H."/>
            <person name="Fukui M."/>
        </authorList>
    </citation>
    <scope>NUCLEOTIDE SEQUENCE [LARGE SCALE GENOMIC DNA]</scope>
    <source>
        <strain evidence="3">oXyS1</strain>
    </source>
</reference>
<gene>
    <name evidence="2" type="ORF">DSCOOX_10580</name>
</gene>
<keyword evidence="3" id="KW-1185">Reference proteome</keyword>
<dbReference type="SUPFAM" id="SSF48371">
    <property type="entry name" value="ARM repeat"/>
    <property type="match status" value="2"/>
</dbReference>
<dbReference type="PANTHER" id="PTHR12697:SF5">
    <property type="entry name" value="DEOXYHYPUSINE HYDROXYLASE"/>
    <property type="match status" value="1"/>
</dbReference>